<evidence type="ECO:0000313" key="1">
    <source>
        <dbReference type="RefSeq" id="XP_016473213.1"/>
    </source>
</evidence>
<dbReference type="OrthoDB" id="1297756at2759"/>
<dbReference type="RefSeq" id="XP_016473213.1">
    <property type="nucleotide sequence ID" value="XM_016617727.1"/>
</dbReference>
<sequence>MIKEDIQKVYDTVDWRFLKQMLEELHFPSKFTRWVVECVSTVNYSIVINGEPTKSFDAARGLRKFGNFTDASGLQANMSKSAIYFGGVFRDSTCYKKAENGRMETINIQDHCIGASWVAKKLSYAGRVQLVKTVLFGVQSYWVEIFIIPAKVMKAIQAYCRSYIWSGANEITRKAFGILEQNVCAKVRWMT</sequence>
<dbReference type="PANTHER" id="PTHR33116:SF66">
    <property type="entry name" value="REVERSE TRANSCRIPTASE ZINC-BINDING DOMAIN-CONTAINING PROTEIN"/>
    <property type="match status" value="1"/>
</dbReference>
<name>A0A1S4A998_TOBAC</name>
<reference evidence="1" key="1">
    <citation type="submission" date="2025-08" db="UniProtKB">
        <authorList>
            <consortium name="RefSeq"/>
        </authorList>
    </citation>
    <scope>IDENTIFICATION</scope>
</reference>
<dbReference type="AlphaFoldDB" id="A0A1S4A998"/>
<proteinExistence type="predicted"/>
<gene>
    <name evidence="1" type="primary">LOC107795145</name>
</gene>
<dbReference type="PaxDb" id="4097-A0A1S4A998"/>
<accession>A0A1S4A998</accession>
<organism evidence="1">
    <name type="scientific">Nicotiana tabacum</name>
    <name type="common">Common tobacco</name>
    <dbReference type="NCBI Taxonomy" id="4097"/>
    <lineage>
        <taxon>Eukaryota</taxon>
        <taxon>Viridiplantae</taxon>
        <taxon>Streptophyta</taxon>
        <taxon>Embryophyta</taxon>
        <taxon>Tracheophyta</taxon>
        <taxon>Spermatophyta</taxon>
        <taxon>Magnoliopsida</taxon>
        <taxon>eudicotyledons</taxon>
        <taxon>Gunneridae</taxon>
        <taxon>Pentapetalae</taxon>
        <taxon>asterids</taxon>
        <taxon>lamiids</taxon>
        <taxon>Solanales</taxon>
        <taxon>Solanaceae</taxon>
        <taxon>Nicotianoideae</taxon>
        <taxon>Nicotianeae</taxon>
        <taxon>Nicotiana</taxon>
    </lineage>
</organism>
<protein>
    <recommendedName>
        <fullName evidence="2">Reverse transcriptase domain-containing protein</fullName>
    </recommendedName>
</protein>
<dbReference type="KEGG" id="nta:107795145"/>
<evidence type="ECO:0008006" key="2">
    <source>
        <dbReference type="Google" id="ProtNLM"/>
    </source>
</evidence>
<dbReference type="PANTHER" id="PTHR33116">
    <property type="entry name" value="REVERSE TRANSCRIPTASE ZINC-BINDING DOMAIN-CONTAINING PROTEIN-RELATED-RELATED"/>
    <property type="match status" value="1"/>
</dbReference>